<protein>
    <recommendedName>
        <fullName evidence="3">LRAT domain-containing protein</fullName>
    </recommendedName>
</protein>
<dbReference type="AlphaFoldDB" id="A0A2J8AJ14"/>
<evidence type="ECO:0000313" key="1">
    <source>
        <dbReference type="EMBL" id="PNH12516.1"/>
    </source>
</evidence>
<dbReference type="OrthoDB" id="10005420at2759"/>
<name>A0A2J8AJ14_9CHLO</name>
<gene>
    <name evidence="1" type="ORF">TSOC_000543</name>
</gene>
<dbReference type="Gene3D" id="3.90.1720.10">
    <property type="entry name" value="endopeptidase domain like (from Nostoc punctiforme)"/>
    <property type="match status" value="1"/>
</dbReference>
<dbReference type="EMBL" id="PGGS01000007">
    <property type="protein sequence ID" value="PNH12516.1"/>
    <property type="molecule type" value="Genomic_DNA"/>
</dbReference>
<proteinExistence type="predicted"/>
<organism evidence="1 2">
    <name type="scientific">Tetrabaena socialis</name>
    <dbReference type="NCBI Taxonomy" id="47790"/>
    <lineage>
        <taxon>Eukaryota</taxon>
        <taxon>Viridiplantae</taxon>
        <taxon>Chlorophyta</taxon>
        <taxon>core chlorophytes</taxon>
        <taxon>Chlorophyceae</taxon>
        <taxon>CS clade</taxon>
        <taxon>Chlamydomonadales</taxon>
        <taxon>Tetrabaenaceae</taxon>
        <taxon>Tetrabaena</taxon>
    </lineage>
</organism>
<comment type="caution">
    <text evidence="1">The sequence shown here is derived from an EMBL/GenBank/DDBJ whole genome shotgun (WGS) entry which is preliminary data.</text>
</comment>
<evidence type="ECO:0000313" key="2">
    <source>
        <dbReference type="Proteomes" id="UP000236333"/>
    </source>
</evidence>
<keyword evidence="2" id="KW-1185">Reference proteome</keyword>
<accession>A0A2J8AJ14</accession>
<reference evidence="1 2" key="1">
    <citation type="journal article" date="2017" name="Mol. Biol. Evol.">
        <title>The 4-celled Tetrabaena socialis nuclear genome reveals the essential components for genetic control of cell number at the origin of multicellularity in the volvocine lineage.</title>
        <authorList>
            <person name="Featherston J."/>
            <person name="Arakaki Y."/>
            <person name="Hanschen E.R."/>
            <person name="Ferris P.J."/>
            <person name="Michod R.E."/>
            <person name="Olson B.J.S.C."/>
            <person name="Nozaki H."/>
            <person name="Durand P.M."/>
        </authorList>
    </citation>
    <scope>NUCLEOTIDE SEQUENCE [LARGE SCALE GENOMIC DNA]</scope>
    <source>
        <strain evidence="1 2">NIES-571</strain>
    </source>
</reference>
<dbReference type="Proteomes" id="UP000236333">
    <property type="component" value="Unassembled WGS sequence"/>
</dbReference>
<sequence>MEHSSKLLRLIAKALWMPPDAVEHALATLGIMVMVPSNAKRVPVHGWHRELRHGDHIIDEEKDYVVDMLGDGQLSLRLRTMSKFLDTFVDTRGRYELAVLEYSKDTQAARDFTARLALLAQARLDDVEDLYNLLGCNCDHFASWCRTLRFDSELLAAAITSMPPLPRSPERTWK</sequence>
<evidence type="ECO:0008006" key="3">
    <source>
        <dbReference type="Google" id="ProtNLM"/>
    </source>
</evidence>